<dbReference type="Gene3D" id="1.10.10.10">
    <property type="entry name" value="Winged helix-like DNA-binding domain superfamily/Winged helix DNA-binding domain"/>
    <property type="match status" value="1"/>
</dbReference>
<gene>
    <name evidence="2" type="ORF">ACFFIX_19530</name>
</gene>
<organism evidence="2 3">
    <name type="scientific">Metabacillus herbersteinensis</name>
    <dbReference type="NCBI Taxonomy" id="283816"/>
    <lineage>
        <taxon>Bacteria</taxon>
        <taxon>Bacillati</taxon>
        <taxon>Bacillota</taxon>
        <taxon>Bacilli</taxon>
        <taxon>Bacillales</taxon>
        <taxon>Bacillaceae</taxon>
        <taxon>Metabacillus</taxon>
    </lineage>
</organism>
<accession>A0ABV6GIR8</accession>
<evidence type="ECO:0000313" key="3">
    <source>
        <dbReference type="Proteomes" id="UP001589854"/>
    </source>
</evidence>
<evidence type="ECO:0000313" key="2">
    <source>
        <dbReference type="EMBL" id="MFC0273586.1"/>
    </source>
</evidence>
<dbReference type="InterPro" id="IPR036388">
    <property type="entry name" value="WH-like_DNA-bd_sf"/>
</dbReference>
<dbReference type="Pfam" id="PF11638">
    <property type="entry name" value="DnaA_N"/>
    <property type="match status" value="1"/>
</dbReference>
<dbReference type="EMBL" id="JBHLVO010000022">
    <property type="protein sequence ID" value="MFC0273586.1"/>
    <property type="molecule type" value="Genomic_DNA"/>
</dbReference>
<proteinExistence type="predicted"/>
<dbReference type="InterPro" id="IPR038454">
    <property type="entry name" value="DnaA_N_sf"/>
</dbReference>
<comment type="caution">
    <text evidence="2">The sequence shown here is derived from an EMBL/GenBank/DDBJ whole genome shotgun (WGS) entry which is preliminary data.</text>
</comment>
<dbReference type="Pfam" id="PF13730">
    <property type="entry name" value="HTH_36"/>
    <property type="match status" value="1"/>
</dbReference>
<dbReference type="RefSeq" id="WP_378937035.1">
    <property type="nucleotide sequence ID" value="NZ_JBHLVO010000022.1"/>
</dbReference>
<protein>
    <submittedName>
        <fullName evidence="2">DnaA N-terminal domain-containing protein</fullName>
    </submittedName>
</protein>
<dbReference type="InterPro" id="IPR024633">
    <property type="entry name" value="DnaA_N_dom"/>
</dbReference>
<evidence type="ECO:0000259" key="1">
    <source>
        <dbReference type="Pfam" id="PF11638"/>
    </source>
</evidence>
<sequence length="344" mass="41258">MKRLNLKERDGELLYYREYKTEELLPVRQKRGENEESLHFKPIVQKKYFDEDIVKGWTLDNYGGPSPQIIEGSFTMIHNYFIDYWSFFLGPESVAIYVYLRRRCNMSEGRDYCWPSIEDICLRFGKSRNTVVKYLDILEQFGFIYRFYVENARKNNSKESPIFKVRMLIPFLPQDLVDKLPNDIQDDHDRDVSRWLSNPLLLGKEPIETIKYKEVYEDLEQKSVRSVVRKENGKRIQASVFEEEKKQINESEWTLWNLVLTQARNKMSKPSYETWLQSSYATMKQDEGHYILKIHLPNEFTKSWVESRYREFLIEILKNLDLPITQGVEMEKLNLEFYCPPEVQ</sequence>
<keyword evidence="3" id="KW-1185">Reference proteome</keyword>
<reference evidence="2 3" key="1">
    <citation type="submission" date="2024-09" db="EMBL/GenBank/DDBJ databases">
        <authorList>
            <person name="Sun Q."/>
            <person name="Mori K."/>
        </authorList>
    </citation>
    <scope>NUCLEOTIDE SEQUENCE [LARGE SCALE GENOMIC DNA]</scope>
    <source>
        <strain evidence="2 3">CCM 7228</strain>
    </source>
</reference>
<dbReference type="Gene3D" id="3.30.300.180">
    <property type="match status" value="1"/>
</dbReference>
<name>A0ABV6GIR8_9BACI</name>
<dbReference type="Proteomes" id="UP001589854">
    <property type="component" value="Unassembled WGS sequence"/>
</dbReference>
<feature type="domain" description="DnaA N-terminal" evidence="1">
    <location>
        <begin position="254"/>
        <end position="317"/>
    </location>
</feature>